<sequence>MKKTKKLFYKRIFNILLILSLIFSNLISSVPVFADESSLKTDDKGQYIISTVEELNDFRKAVNTETFQGKTVILTKDIDVGDFKLEQTTGTFQGTFNGQGYKISGFNDIYSGLFYDIGASGYVANLHINMNVADAVGTYNSSYSAMLYGSIADICSRGKISLCTVDGIMKFSSSTQQHMLTGGIVGWVKSSKKLDARIENCCSRADIVAPSDKEIEVCGLADGAIYDQTINNCYVSGNLQGKYVYAITNTNTTSFPYSNSYYDGEKIHPTTLPQAGVSKTAAEMKQQNTYSGWDFVSVWDISKDVNDGYPYLRTDQIVQPIIDMPVDVNINIKDKTVNKDGTADLKADYTCDITNLDAKMIKDYGVQVKLPVDLFFPSSTGKNLTMLYDRISRTSTIDSNTLKSKLQLTYNTDKKEYKFKLGNVTFNTPNFYDNEVTKVYGDGEKAAEIEKAKEAENIMYDKLPDIMKGSEGYDKFSWTTVPKFSWVGARASSKGEEGTMQFTSPLWEVYSSARSGYKGMKDGYYDEWFKSVQDGLKEMKKEGIEPLGFKMTEWEKLVLAITAAGYDARDIEAYDLIDIVSNEEYLSKSKQFFTPQYAVFALNSYKYPIPKEGNRINIESKIHTWAESAKDGVKTNPNRATDMNVMSYQPIADYYKADAKPGDKYYDVKEAMDAVFEQYSNAQTYESFFWGGYYDSNAWNNAQVYMTLGMTKHDIFDSKFIKNGNDIFKGALSYYDFKNKTMAGGLGGFSYDPCQLSRGLDSLVRSYEGRNSIFDCTDVKDSTVLVNNAVAALPDSITSANKKEVEDAQKLYDALTVAKKASIKASTKAKLDAAQKALNNPAPDVTAAAVAAGITSVTAPLKNVTNLVLPVVPAGYTIAIKSSDKPEVIGLDGKITPPDKDTAVALVFTVTNTADKTTADTASINVTVAAKDDTGIDKTIEISNLTQEKQFNLGNDAQITIQAANKGSEAKNVSLIVGIYDNNGALVSYGASEQNINASSSVKLRVTLKLPDKGNYTVKGFVWNGLEEMTPISYPIEIPTSNK</sequence>
<dbReference type="Gene3D" id="2.160.20.110">
    <property type="match status" value="1"/>
</dbReference>
<name>A0A7Y0HQ97_9CLOT</name>
<feature type="chain" id="PRO_5031057013" evidence="1">
    <location>
        <begin position="35"/>
        <end position="1043"/>
    </location>
</feature>
<gene>
    <name evidence="2" type="ORF">HBE96_12830</name>
</gene>
<reference evidence="2 3" key="1">
    <citation type="submission" date="2020-04" db="EMBL/GenBank/DDBJ databases">
        <authorList>
            <person name="Doyle D.A."/>
        </authorList>
    </citation>
    <scope>NUCLEOTIDE SEQUENCE [LARGE SCALE GENOMIC DNA]</scope>
    <source>
        <strain evidence="2 3">P21</strain>
    </source>
</reference>
<evidence type="ECO:0000313" key="2">
    <source>
        <dbReference type="EMBL" id="NMM63543.1"/>
    </source>
</evidence>
<organism evidence="2 3">
    <name type="scientific">Clostridium muellerianum</name>
    <dbReference type="NCBI Taxonomy" id="2716538"/>
    <lineage>
        <taxon>Bacteria</taxon>
        <taxon>Bacillati</taxon>
        <taxon>Bacillota</taxon>
        <taxon>Clostridia</taxon>
        <taxon>Eubacteriales</taxon>
        <taxon>Clostridiaceae</taxon>
        <taxon>Clostridium</taxon>
    </lineage>
</organism>
<evidence type="ECO:0000256" key="1">
    <source>
        <dbReference type="SAM" id="SignalP"/>
    </source>
</evidence>
<proteinExistence type="predicted"/>
<dbReference type="EMBL" id="JABBNI010000024">
    <property type="protein sequence ID" value="NMM63543.1"/>
    <property type="molecule type" value="Genomic_DNA"/>
</dbReference>
<dbReference type="RefSeq" id="WP_169298140.1">
    <property type="nucleotide sequence ID" value="NZ_JABBNI010000024.1"/>
</dbReference>
<accession>A0A7Y0HQ97</accession>
<dbReference type="Proteomes" id="UP000537131">
    <property type="component" value="Unassembled WGS sequence"/>
</dbReference>
<feature type="signal peptide" evidence="1">
    <location>
        <begin position="1"/>
        <end position="34"/>
    </location>
</feature>
<dbReference type="AlphaFoldDB" id="A0A7Y0HQ97"/>
<evidence type="ECO:0000313" key="3">
    <source>
        <dbReference type="Proteomes" id="UP000537131"/>
    </source>
</evidence>
<protein>
    <submittedName>
        <fullName evidence="2">Cell surface protein</fullName>
    </submittedName>
</protein>
<keyword evidence="1" id="KW-0732">Signal</keyword>
<keyword evidence="3" id="KW-1185">Reference proteome</keyword>
<comment type="caution">
    <text evidence="2">The sequence shown here is derived from an EMBL/GenBank/DDBJ whole genome shotgun (WGS) entry which is preliminary data.</text>
</comment>
<reference evidence="2 3" key="2">
    <citation type="submission" date="2020-06" db="EMBL/GenBank/DDBJ databases">
        <title>Complete Genome Sequence of Clostridium muelleri sp. nov. P21T, an Acid-Alcohol Producing Acetogen Isolated from Old Hay.</title>
        <authorList>
            <person name="Duncan K.E."/>
            <person name="Tanner R.S."/>
        </authorList>
    </citation>
    <scope>NUCLEOTIDE SEQUENCE [LARGE SCALE GENOMIC DNA]</scope>
    <source>
        <strain evidence="2 3">P21</strain>
    </source>
</reference>